<protein>
    <submittedName>
        <fullName evidence="2">Lysophospholipase, alpha-beta hydrolase superfamily</fullName>
    </submittedName>
</protein>
<proteinExistence type="predicted"/>
<dbReference type="InterPro" id="IPR051044">
    <property type="entry name" value="MAG_DAG_Lipase"/>
</dbReference>
<evidence type="ECO:0000313" key="2">
    <source>
        <dbReference type="EMBL" id="SEK54615.1"/>
    </source>
</evidence>
<dbReference type="STRING" id="1429083.GCA_001885685_01687"/>
<evidence type="ECO:0000313" key="3">
    <source>
        <dbReference type="Proteomes" id="UP000185766"/>
    </source>
</evidence>
<keyword evidence="2" id="KW-0378">Hydrolase</keyword>
<dbReference type="RefSeq" id="WP_083394230.1">
    <property type="nucleotide sequence ID" value="NZ_FOAS01000003.1"/>
</dbReference>
<dbReference type="SUPFAM" id="SSF53474">
    <property type="entry name" value="alpha/beta-Hydrolases"/>
    <property type="match status" value="1"/>
</dbReference>
<sequence>MHSSALQQLATELQPLGGNVPELAAQYWQYYRLPAPQAGALQVLLGRAEVGPYQVAMQAWLPQGRPAQGSLLLLHGYYDHMGLYGHLQRWALGHDLAVLACDLPGHGLSSGARASIQDFHFYQLTLQQLLAQAELLDLPKPWHVMGQSTGAGIVLDFLLHREAPSALGKIMLLAPLVRPVAWNMSRLSYHLLRPFVDSIPRRYANNSGDTAFLDFVRVGDPLQPQILPVDWVGALARWIPRMEAAPNSTHPLIIVQGDQDMTVDWRHNLKVLGQKFHQPTVLTVPGAGHHLANETEALRQLYLAFLSEQLQR</sequence>
<dbReference type="Proteomes" id="UP000185766">
    <property type="component" value="Unassembled WGS sequence"/>
</dbReference>
<dbReference type="PANTHER" id="PTHR11614">
    <property type="entry name" value="PHOSPHOLIPASE-RELATED"/>
    <property type="match status" value="1"/>
</dbReference>
<dbReference type="GO" id="GO:0016787">
    <property type="term" value="F:hydrolase activity"/>
    <property type="evidence" value="ECO:0007669"/>
    <property type="project" value="UniProtKB-KW"/>
</dbReference>
<evidence type="ECO:0000259" key="1">
    <source>
        <dbReference type="Pfam" id="PF12146"/>
    </source>
</evidence>
<dbReference type="InterPro" id="IPR022742">
    <property type="entry name" value="Hydrolase_4"/>
</dbReference>
<gene>
    <name evidence="2" type="ORF">SAMN05216214_103112</name>
</gene>
<name>A0A1H7I275_9GAMM</name>
<dbReference type="Gene3D" id="3.40.50.1820">
    <property type="entry name" value="alpha/beta hydrolase"/>
    <property type="match status" value="1"/>
</dbReference>
<dbReference type="Pfam" id="PF12146">
    <property type="entry name" value="Hydrolase_4"/>
    <property type="match status" value="1"/>
</dbReference>
<dbReference type="InterPro" id="IPR029058">
    <property type="entry name" value="AB_hydrolase_fold"/>
</dbReference>
<dbReference type="EMBL" id="FOAS01000003">
    <property type="protein sequence ID" value="SEK54615.1"/>
    <property type="molecule type" value="Genomic_DNA"/>
</dbReference>
<accession>A0A1H7I275</accession>
<reference evidence="2 3" key="1">
    <citation type="submission" date="2016-10" db="EMBL/GenBank/DDBJ databases">
        <authorList>
            <person name="de Groot N.N."/>
        </authorList>
    </citation>
    <scope>NUCLEOTIDE SEQUENCE [LARGE SCALE GENOMIC DNA]</scope>
    <source>
        <strain evidence="2 3">JCM 19513</strain>
    </source>
</reference>
<organism evidence="2 3">
    <name type="scientific">Atopomonas hussainii</name>
    <dbReference type="NCBI Taxonomy" id="1429083"/>
    <lineage>
        <taxon>Bacteria</taxon>
        <taxon>Pseudomonadati</taxon>
        <taxon>Pseudomonadota</taxon>
        <taxon>Gammaproteobacteria</taxon>
        <taxon>Pseudomonadales</taxon>
        <taxon>Pseudomonadaceae</taxon>
        <taxon>Atopomonas</taxon>
    </lineage>
</organism>
<feature type="domain" description="Serine aminopeptidase S33" evidence="1">
    <location>
        <begin position="67"/>
        <end position="296"/>
    </location>
</feature>
<keyword evidence="3" id="KW-1185">Reference proteome</keyword>
<dbReference type="AlphaFoldDB" id="A0A1H7I275"/>